<gene>
    <name evidence="2" type="ORF">EDS130_LOCUS23586</name>
</gene>
<organism evidence="2 3">
    <name type="scientific">Adineta ricciae</name>
    <name type="common">Rotifer</name>
    <dbReference type="NCBI Taxonomy" id="249248"/>
    <lineage>
        <taxon>Eukaryota</taxon>
        <taxon>Metazoa</taxon>
        <taxon>Spiralia</taxon>
        <taxon>Gnathifera</taxon>
        <taxon>Rotifera</taxon>
        <taxon>Eurotatoria</taxon>
        <taxon>Bdelloidea</taxon>
        <taxon>Adinetida</taxon>
        <taxon>Adinetidae</taxon>
        <taxon>Adineta</taxon>
    </lineage>
</organism>
<keyword evidence="1" id="KW-0175">Coiled coil</keyword>
<evidence type="ECO:0000313" key="2">
    <source>
        <dbReference type="EMBL" id="CAF1169085.1"/>
    </source>
</evidence>
<dbReference type="OrthoDB" id="9999657at2759"/>
<comment type="caution">
    <text evidence="2">The sequence shown here is derived from an EMBL/GenBank/DDBJ whole genome shotgun (WGS) entry which is preliminary data.</text>
</comment>
<feature type="coiled-coil region" evidence="1">
    <location>
        <begin position="138"/>
        <end position="172"/>
    </location>
</feature>
<dbReference type="AlphaFoldDB" id="A0A814U2N3"/>
<reference evidence="2" key="1">
    <citation type="submission" date="2021-02" db="EMBL/GenBank/DDBJ databases">
        <authorList>
            <person name="Nowell W R."/>
        </authorList>
    </citation>
    <scope>NUCLEOTIDE SEQUENCE</scope>
</reference>
<evidence type="ECO:0000256" key="1">
    <source>
        <dbReference type="SAM" id="Coils"/>
    </source>
</evidence>
<protein>
    <submittedName>
        <fullName evidence="2">Uncharacterized protein</fullName>
    </submittedName>
</protein>
<evidence type="ECO:0000313" key="3">
    <source>
        <dbReference type="Proteomes" id="UP000663852"/>
    </source>
</evidence>
<dbReference type="Proteomes" id="UP000663852">
    <property type="component" value="Unassembled WGS sequence"/>
</dbReference>
<name>A0A814U2N3_ADIRI</name>
<accession>A0A814U2N3</accession>
<proteinExistence type="predicted"/>
<dbReference type="EMBL" id="CAJNOJ010000129">
    <property type="protein sequence ID" value="CAF1169085.1"/>
    <property type="molecule type" value="Genomic_DNA"/>
</dbReference>
<sequence length="322" mass="37402">MKTPAHIISFHFISNESVQRLHQFLSNVTIINHSFLYNQNDEPIGSCLPVLRRHLQPTASSKEQISSNYVYVDHDRVEIAKQVEQIVDYYRKELKQEPYNQFGCNQQLITRLIDLIRPIYSSNKQKIKDLDVLLEDVSHQHEKRSAEQKERNDQLQNQIRHLKKSLVSTSTEDNIQTSLMNDLYRINVAVDYEQWMQIDEETKKLHDLVKTQCEQINTLIEFLSAKDIIKNEKPTCYNRVGLNGTTQKCSICEFEFPDTFTDDNINQHMETCLISSGLAAENMSIEPKQLACPFCSQQQSYTGHLAYLDHLSKCCNDIPDTD</sequence>